<proteinExistence type="predicted"/>
<reference evidence="2" key="1">
    <citation type="submission" date="2018-05" db="EMBL/GenBank/DDBJ databases">
        <authorList>
            <person name="Lanie J.A."/>
            <person name="Ng W.-L."/>
            <person name="Kazmierczak K.M."/>
            <person name="Andrzejewski T.M."/>
            <person name="Davidsen T.M."/>
            <person name="Wayne K.J."/>
            <person name="Tettelin H."/>
            <person name="Glass J.I."/>
            <person name="Rusch D."/>
            <person name="Podicherti R."/>
            <person name="Tsui H.-C.T."/>
            <person name="Winkler M.E."/>
        </authorList>
    </citation>
    <scope>NUCLEOTIDE SEQUENCE</scope>
</reference>
<dbReference type="Pfam" id="PF01883">
    <property type="entry name" value="FeS_assembly_P"/>
    <property type="match status" value="1"/>
</dbReference>
<sequence>MQPTSELITVERDCEAILIPSGDPIKLVKGTHVRITQALGGDYTLFVNGNLVKIAGDDADAIGKVKEEEKSDVQKNSGKPVEEEQVWAQLRTVYDPEIPVNIVELGLIYDLQIDNKKEGSFINVKMTLTAPGCGMGPVIAMDAETKIRNIPGVNDVLVEIVWEPLWDRDMMSEEAKLELGMM</sequence>
<dbReference type="Gene3D" id="3.30.300.130">
    <property type="entry name" value="Fe-S cluster assembly (FSCA)"/>
    <property type="match status" value="1"/>
</dbReference>
<organism evidence="2">
    <name type="scientific">marine metagenome</name>
    <dbReference type="NCBI Taxonomy" id="408172"/>
    <lineage>
        <taxon>unclassified sequences</taxon>
        <taxon>metagenomes</taxon>
        <taxon>ecological metagenomes</taxon>
    </lineage>
</organism>
<protein>
    <recommendedName>
        <fullName evidence="1">MIP18 family-like domain-containing protein</fullName>
    </recommendedName>
</protein>
<dbReference type="EMBL" id="UINC01117360">
    <property type="protein sequence ID" value="SVC89735.1"/>
    <property type="molecule type" value="Genomic_DNA"/>
</dbReference>
<dbReference type="InterPro" id="IPR052339">
    <property type="entry name" value="Fe-S_Maturation_MIP18"/>
</dbReference>
<name>A0A382QXY8_9ZZZZ</name>
<accession>A0A382QXY8</accession>
<dbReference type="InterPro" id="IPR017776">
    <property type="entry name" value="FeS_assembly_SufT_put"/>
</dbReference>
<gene>
    <name evidence="2" type="ORF">METZ01_LOCUS342589</name>
</gene>
<dbReference type="AlphaFoldDB" id="A0A382QXY8"/>
<dbReference type="InterPro" id="IPR034904">
    <property type="entry name" value="FSCA_dom_sf"/>
</dbReference>
<dbReference type="InterPro" id="IPR002744">
    <property type="entry name" value="MIP18-like"/>
</dbReference>
<evidence type="ECO:0000313" key="2">
    <source>
        <dbReference type="EMBL" id="SVC89735.1"/>
    </source>
</evidence>
<dbReference type="NCBIfam" id="TIGR03406">
    <property type="entry name" value="FeS_long_SufT"/>
    <property type="match status" value="1"/>
</dbReference>
<dbReference type="PANTHER" id="PTHR42831">
    <property type="entry name" value="FE-S PROTEIN MATURATION AUXILIARY FACTOR YITW"/>
    <property type="match status" value="1"/>
</dbReference>
<feature type="domain" description="MIP18 family-like" evidence="1">
    <location>
        <begin position="83"/>
        <end position="158"/>
    </location>
</feature>
<dbReference type="SUPFAM" id="SSF117916">
    <property type="entry name" value="Fe-S cluster assembly (FSCA) domain-like"/>
    <property type="match status" value="1"/>
</dbReference>
<evidence type="ECO:0000259" key="1">
    <source>
        <dbReference type="Pfam" id="PF01883"/>
    </source>
</evidence>
<dbReference type="PANTHER" id="PTHR42831:SF1">
    <property type="entry name" value="FE-S PROTEIN MATURATION AUXILIARY FACTOR YITW"/>
    <property type="match status" value="1"/>
</dbReference>